<gene>
    <name evidence="1" type="ORF">GGE66_000582</name>
</gene>
<organism evidence="1 2">
    <name type="scientific">Rhizobium leguminosarum</name>
    <dbReference type="NCBI Taxonomy" id="384"/>
    <lineage>
        <taxon>Bacteria</taxon>
        <taxon>Pseudomonadati</taxon>
        <taxon>Pseudomonadota</taxon>
        <taxon>Alphaproteobacteria</taxon>
        <taxon>Hyphomicrobiales</taxon>
        <taxon>Rhizobiaceae</taxon>
        <taxon>Rhizobium/Agrobacterium group</taxon>
        <taxon>Rhizobium</taxon>
    </lineage>
</organism>
<dbReference type="SUPFAM" id="SSF53335">
    <property type="entry name" value="S-adenosyl-L-methionine-dependent methyltransferases"/>
    <property type="match status" value="1"/>
</dbReference>
<keyword evidence="1" id="KW-0808">Transferase</keyword>
<proteinExistence type="predicted"/>
<dbReference type="GO" id="GO:0008168">
    <property type="term" value="F:methyltransferase activity"/>
    <property type="evidence" value="ECO:0007669"/>
    <property type="project" value="UniProtKB-KW"/>
</dbReference>
<comment type="caution">
    <text evidence="1">The sequence shown here is derived from an EMBL/GenBank/DDBJ whole genome shotgun (WGS) entry which is preliminary data.</text>
</comment>
<evidence type="ECO:0000313" key="2">
    <source>
        <dbReference type="Proteomes" id="UP000517187"/>
    </source>
</evidence>
<reference evidence="1 2" key="1">
    <citation type="submission" date="2020-08" db="EMBL/GenBank/DDBJ databases">
        <title>Genomic Encyclopedia of Type Strains, Phase IV (KMG-V): Genome sequencing to study the core and pangenomes of soil and plant-associated prokaryotes.</title>
        <authorList>
            <person name="Whitman W."/>
        </authorList>
    </citation>
    <scope>NUCLEOTIDE SEQUENCE [LARGE SCALE GENOMIC DNA]</scope>
    <source>
        <strain evidence="1 2">SEMIA 4011</strain>
    </source>
</reference>
<dbReference type="CDD" id="cd02440">
    <property type="entry name" value="AdoMet_MTases"/>
    <property type="match status" value="1"/>
</dbReference>
<accession>A0A7W9ZP57</accession>
<dbReference type="InterPro" id="IPR029063">
    <property type="entry name" value="SAM-dependent_MTases_sf"/>
</dbReference>
<dbReference type="GO" id="GO:0032259">
    <property type="term" value="P:methylation"/>
    <property type="evidence" value="ECO:0007669"/>
    <property type="project" value="UniProtKB-KW"/>
</dbReference>
<sequence length="454" mass="50346">MTDAFGGSDAEGVWLWKDAYEACEVAQVLFLKTFGAAITARANNPQSALSMLTRVARLVPTHTRRSDESQALQQLSTPIPLAYVAARAAGIRADDIVLEPSAGTGLLAIFAELGGARLALNEYAAVRRGVLEHLFPGASVTQHDAAHIDDYLDRSVRPTVILMNPPFSVGVHVERRVADAAWRHAASAFAHPVTGAQSHLLTIERLDRNKPMMLADAQALAQQDPRAKLMVNGKSGRPAVMVSRSIMLEDGSIQPRVSLIRPMDELRFEVRRLEETNWEEADEPAFIAAWNAEVAAVPEYSTSTFHIVSGLLLPIWRLLQQDYCRVYRLQTDEGERIVGRRMAPEDMTRLCRNFGIEQGLLLTPQQAWTSLIDGSSIVGLAGDMTLRRVKVMNDYRIELTGFSDGMRNWLKAAGLFSEMIAWKVRFFVPTSDEGPAILARLMHRHRLTGIARRS</sequence>
<dbReference type="Gene3D" id="3.40.50.150">
    <property type="entry name" value="Vaccinia Virus protein VP39"/>
    <property type="match status" value="1"/>
</dbReference>
<evidence type="ECO:0000313" key="1">
    <source>
        <dbReference type="EMBL" id="MBB6219638.1"/>
    </source>
</evidence>
<protein>
    <submittedName>
        <fullName evidence="1">Putative RNA methylase</fullName>
    </submittedName>
</protein>
<keyword evidence="1" id="KW-0489">Methyltransferase</keyword>
<dbReference type="Proteomes" id="UP000517187">
    <property type="component" value="Unassembled WGS sequence"/>
</dbReference>
<name>A0A7W9ZP57_RHILE</name>
<dbReference type="EMBL" id="JACIIJ010000001">
    <property type="protein sequence ID" value="MBB6219638.1"/>
    <property type="molecule type" value="Genomic_DNA"/>
</dbReference>
<dbReference type="AlphaFoldDB" id="A0A7W9ZP57"/>